<accession>A0A428JWW3</accession>
<name>A0A428JWW3_9FLAO</name>
<dbReference type="EMBL" id="RWBG01000005">
    <property type="protein sequence ID" value="RSK38633.1"/>
    <property type="molecule type" value="Genomic_DNA"/>
</dbReference>
<sequence length="313" mass="36304">MTMQTLHITNGDIMTERLLELSIPGDILTWNEMLCEGQAIEQLDSEAHINKRKIFFNEVYGLEFEDDKFQKDIDKLNHANQYTDVILWFEYDLFCHINLMAAISLLRQKHVNLPIYLVCSGRIEGEDSLKGLGELTQSQLLNHFDNKISLNQTDLELAETLWGIYCGKDHNLFKPFIVKKSSFEYLNSCLKAHLERFPSSINGLNVLENNILQLIKDHNIKSRHHLLGYVLNYQGYYGYGDLQIERLIDNLSIFFKETKDSIALNRKGHEALLGQHNFALELNNNIYYGGINRLEYQFSKTENKLIKTPINAN</sequence>
<proteinExistence type="predicted"/>
<protein>
    <submittedName>
        <fullName evidence="1">DUF1835 domain-containing protein</fullName>
    </submittedName>
</protein>
<reference evidence="1 2" key="1">
    <citation type="submission" date="2018-12" db="EMBL/GenBank/DDBJ databases">
        <title>Mangrovimonas spongiae sp. nov., a novel member of the genus Mangrovimonas isolated from marine sponge.</title>
        <authorList>
            <person name="Zhuang L."/>
            <person name="Luo L."/>
        </authorList>
    </citation>
    <scope>NUCLEOTIDE SEQUENCE [LARGE SCALE GENOMIC DNA]</scope>
    <source>
        <strain evidence="1 2">HN-E26</strain>
    </source>
</reference>
<dbReference type="OrthoDB" id="127805at2"/>
<comment type="caution">
    <text evidence="1">The sequence shown here is derived from an EMBL/GenBank/DDBJ whole genome shotgun (WGS) entry which is preliminary data.</text>
</comment>
<evidence type="ECO:0000313" key="2">
    <source>
        <dbReference type="Proteomes" id="UP000270620"/>
    </source>
</evidence>
<keyword evidence="2" id="KW-1185">Reference proteome</keyword>
<dbReference type="AlphaFoldDB" id="A0A428JWW3"/>
<evidence type="ECO:0000313" key="1">
    <source>
        <dbReference type="EMBL" id="RSK38633.1"/>
    </source>
</evidence>
<gene>
    <name evidence="1" type="ORF">EJA19_11285</name>
</gene>
<dbReference type="Proteomes" id="UP000270620">
    <property type="component" value="Unassembled WGS sequence"/>
</dbReference>
<organism evidence="1 2">
    <name type="scientific">Mangrovimonas spongiae</name>
    <dbReference type="NCBI Taxonomy" id="2494697"/>
    <lineage>
        <taxon>Bacteria</taxon>
        <taxon>Pseudomonadati</taxon>
        <taxon>Bacteroidota</taxon>
        <taxon>Flavobacteriia</taxon>
        <taxon>Flavobacteriales</taxon>
        <taxon>Flavobacteriaceae</taxon>
        <taxon>Mangrovimonas</taxon>
    </lineage>
</organism>